<keyword evidence="5 6" id="KW-0233">DNA recombination</keyword>
<dbReference type="Pfam" id="PF04381">
    <property type="entry name" value="RdgC"/>
    <property type="match status" value="1"/>
</dbReference>
<dbReference type="EMBL" id="JAJAXM010000025">
    <property type="protein sequence ID" value="MCG9026750.1"/>
    <property type="molecule type" value="Genomic_DNA"/>
</dbReference>
<dbReference type="PANTHER" id="PTHR38103:SF1">
    <property type="entry name" value="RECOMBINATION-ASSOCIATED PROTEIN RDGC"/>
    <property type="match status" value="1"/>
</dbReference>
<dbReference type="GO" id="GO:0005737">
    <property type="term" value="C:cytoplasm"/>
    <property type="evidence" value="ECO:0007669"/>
    <property type="project" value="UniProtKB-UniRule"/>
</dbReference>
<evidence type="ECO:0000313" key="8">
    <source>
        <dbReference type="Proteomes" id="UP001200247"/>
    </source>
</evidence>
<gene>
    <name evidence="6" type="primary">rdgC</name>
    <name evidence="7" type="ORF">LH440_12720</name>
</gene>
<comment type="similarity">
    <text evidence="2 6">Belongs to the RdgC family.</text>
</comment>
<protein>
    <recommendedName>
        <fullName evidence="3 6">Recombination-associated protein RdgC</fullName>
    </recommendedName>
</protein>
<dbReference type="AlphaFoldDB" id="A0ABD4SSQ0"/>
<comment type="caution">
    <text evidence="7">The sequence shown here is derived from an EMBL/GenBank/DDBJ whole genome shotgun (WGS) entry which is preliminary data.</text>
</comment>
<sequence length="312" mass="34567">MWFRKLALFRLPAEQGMDFDALEQGMARHVFAPPTSLEWNSKGFVAPASHAPDRLVHPLLQNAALVTLKREEKVLPGSSIREALAARIADIEKREGRPVGRKEKRELKEQITDELLPRAITRVSAVRALIDLHTDWIMIDATGMRAEDTLSALREAMPQLPARLPHTRQSPVSVMTGWLASGEATGEFGLDSDAVMQSPGDDAATVRVSRQDLTTSEVRQHIDTGKVVVELGLIWRERIRFVLTEKLELKRLQFLDVLQEQASQAGDDAPALFDATAVLMLGELQQLVADLIDAMGGHMPCNANEKDDKGCK</sequence>
<dbReference type="NCBIfam" id="NF001464">
    <property type="entry name" value="PRK00321.1-5"/>
    <property type="match status" value="1"/>
</dbReference>
<accession>A0ABD4SSQ0</accession>
<evidence type="ECO:0000256" key="5">
    <source>
        <dbReference type="ARBA" id="ARBA00023172"/>
    </source>
</evidence>
<dbReference type="InterPro" id="IPR007476">
    <property type="entry name" value="RdgC"/>
</dbReference>
<evidence type="ECO:0000256" key="4">
    <source>
        <dbReference type="ARBA" id="ARBA00022490"/>
    </source>
</evidence>
<dbReference type="GO" id="GO:0009295">
    <property type="term" value="C:nucleoid"/>
    <property type="evidence" value="ECO:0007669"/>
    <property type="project" value="UniProtKB-SubCell"/>
</dbReference>
<keyword evidence="4 6" id="KW-0963">Cytoplasm</keyword>
<evidence type="ECO:0000256" key="1">
    <source>
        <dbReference type="ARBA" id="ARBA00004453"/>
    </source>
</evidence>
<evidence type="ECO:0000256" key="3">
    <source>
        <dbReference type="ARBA" id="ARBA00022296"/>
    </source>
</evidence>
<dbReference type="GO" id="GO:0006310">
    <property type="term" value="P:DNA recombination"/>
    <property type="evidence" value="ECO:0007669"/>
    <property type="project" value="UniProtKB-UniRule"/>
</dbReference>
<evidence type="ECO:0000313" key="7">
    <source>
        <dbReference type="EMBL" id="MCG9026750.1"/>
    </source>
</evidence>
<dbReference type="HAMAP" id="MF_00194">
    <property type="entry name" value="RdgC"/>
    <property type="match status" value="1"/>
</dbReference>
<name>A0ABD4SSQ0_9NEIS</name>
<organism evidence="7 8">
    <name type="scientific">Laribacter hongkongensis</name>
    <dbReference type="NCBI Taxonomy" id="168471"/>
    <lineage>
        <taxon>Bacteria</taxon>
        <taxon>Pseudomonadati</taxon>
        <taxon>Pseudomonadota</taxon>
        <taxon>Betaproteobacteria</taxon>
        <taxon>Neisseriales</taxon>
        <taxon>Aquaspirillaceae</taxon>
        <taxon>Laribacter</taxon>
    </lineage>
</organism>
<dbReference type="Proteomes" id="UP001200247">
    <property type="component" value="Unassembled WGS sequence"/>
</dbReference>
<dbReference type="RefSeq" id="WP_239894327.1">
    <property type="nucleotide sequence ID" value="NZ_JAJAXM010000025.1"/>
</dbReference>
<comment type="subcellular location">
    <subcellularLocation>
        <location evidence="1 6">Cytoplasm</location>
        <location evidence="1 6">Nucleoid</location>
    </subcellularLocation>
</comment>
<comment type="function">
    <text evidence="6">May be involved in recombination.</text>
</comment>
<reference evidence="7 8" key="1">
    <citation type="submission" date="2021-10" db="EMBL/GenBank/DDBJ databases">
        <title>Whole-genome sequencing analysis of Laribacter hongkongensis: virulence gene profiles, carbohydrate-active enzyme prediction, and antimicrobial resistance characterization.</title>
        <authorList>
            <person name="Yuan P."/>
            <person name="Zhan Y."/>
            <person name="Chen D."/>
        </authorList>
    </citation>
    <scope>NUCLEOTIDE SEQUENCE [LARGE SCALE GENOMIC DNA]</scope>
    <source>
        <strain evidence="7 8">W67</strain>
    </source>
</reference>
<evidence type="ECO:0000256" key="2">
    <source>
        <dbReference type="ARBA" id="ARBA00008657"/>
    </source>
</evidence>
<dbReference type="PANTHER" id="PTHR38103">
    <property type="entry name" value="RECOMBINATION-ASSOCIATED PROTEIN RDGC"/>
    <property type="match status" value="1"/>
</dbReference>
<evidence type="ECO:0000256" key="6">
    <source>
        <dbReference type="HAMAP-Rule" id="MF_00194"/>
    </source>
</evidence>
<proteinExistence type="inferred from homology"/>